<organism evidence="1 2">
    <name type="scientific">Calditerricola satsumensis</name>
    <dbReference type="NCBI Taxonomy" id="373054"/>
    <lineage>
        <taxon>Bacteria</taxon>
        <taxon>Bacillati</taxon>
        <taxon>Bacillota</taxon>
        <taxon>Bacilli</taxon>
        <taxon>Bacillales</taxon>
        <taxon>Bacillaceae</taxon>
        <taxon>Calditerricola</taxon>
    </lineage>
</organism>
<name>A0A8J3BDW1_9BACI</name>
<proteinExistence type="predicted"/>
<reference evidence="1" key="2">
    <citation type="submission" date="2020-09" db="EMBL/GenBank/DDBJ databases">
        <authorList>
            <person name="Sun Q."/>
            <person name="Ohkuma M."/>
        </authorList>
    </citation>
    <scope>NUCLEOTIDE SEQUENCE</scope>
    <source>
        <strain evidence="1">JCM 14719</strain>
    </source>
</reference>
<keyword evidence="2" id="KW-1185">Reference proteome</keyword>
<dbReference type="AlphaFoldDB" id="A0A8J3BDW1"/>
<accession>A0A8J3BDW1</accession>
<comment type="caution">
    <text evidence="1">The sequence shown here is derived from an EMBL/GenBank/DDBJ whole genome shotgun (WGS) entry which is preliminary data.</text>
</comment>
<gene>
    <name evidence="1" type="ORF">GCM10007043_08660</name>
</gene>
<dbReference type="InterPro" id="IPR025626">
    <property type="entry name" value="YyzF"/>
</dbReference>
<dbReference type="Pfam" id="PF14116">
    <property type="entry name" value="YyzF"/>
    <property type="match status" value="1"/>
</dbReference>
<evidence type="ECO:0000313" key="2">
    <source>
        <dbReference type="Proteomes" id="UP000637720"/>
    </source>
</evidence>
<evidence type="ECO:0008006" key="3">
    <source>
        <dbReference type="Google" id="ProtNLM"/>
    </source>
</evidence>
<sequence length="81" mass="9174">METVRVWILCCPEHVEQALDDAVDHQQVAPHIDDVHHVAQVRGMPEIVKRACRYCGRVATYVVWAPPTGEDAKPGEETEKR</sequence>
<protein>
    <recommendedName>
        <fullName evidence="3">CxxH/CxxC protein</fullName>
    </recommendedName>
</protein>
<reference evidence="1" key="1">
    <citation type="journal article" date="2014" name="Int. J. Syst. Evol. Microbiol.">
        <title>Complete genome sequence of Corynebacterium casei LMG S-19264T (=DSM 44701T), isolated from a smear-ripened cheese.</title>
        <authorList>
            <consortium name="US DOE Joint Genome Institute (JGI-PGF)"/>
            <person name="Walter F."/>
            <person name="Albersmeier A."/>
            <person name="Kalinowski J."/>
            <person name="Ruckert C."/>
        </authorList>
    </citation>
    <scope>NUCLEOTIDE SEQUENCE</scope>
    <source>
        <strain evidence="1">JCM 14719</strain>
    </source>
</reference>
<evidence type="ECO:0000313" key="1">
    <source>
        <dbReference type="EMBL" id="GGJ97109.1"/>
    </source>
</evidence>
<dbReference type="EMBL" id="BMOF01000012">
    <property type="protein sequence ID" value="GGJ97109.1"/>
    <property type="molecule type" value="Genomic_DNA"/>
</dbReference>
<dbReference type="Proteomes" id="UP000637720">
    <property type="component" value="Unassembled WGS sequence"/>
</dbReference>
<dbReference type="NCBIfam" id="TIGR04129">
    <property type="entry name" value="CxxH_BA5709"/>
    <property type="match status" value="1"/>
</dbReference>
<dbReference type="RefSeq" id="WP_054669869.1">
    <property type="nucleotide sequence ID" value="NZ_BMOF01000012.1"/>
</dbReference>